<comment type="caution">
    <text evidence="5">The sequence shown here is derived from an EMBL/GenBank/DDBJ whole genome shotgun (WGS) entry which is preliminary data.</text>
</comment>
<feature type="domain" description="Translation initiation factor IF2/IF5" evidence="4">
    <location>
        <begin position="1"/>
        <end position="90"/>
    </location>
</feature>
<evidence type="ECO:0000256" key="1">
    <source>
        <dbReference type="ARBA" id="ARBA00010397"/>
    </source>
</evidence>
<evidence type="ECO:0000256" key="3">
    <source>
        <dbReference type="ARBA" id="ARBA00022917"/>
    </source>
</evidence>
<dbReference type="AlphaFoldDB" id="A0AA41VQ75"/>
<keyword evidence="3" id="KW-0648">Protein biosynthesis</keyword>
<dbReference type="GO" id="GO:0003743">
    <property type="term" value="F:translation initiation factor activity"/>
    <property type="evidence" value="ECO:0007669"/>
    <property type="project" value="UniProtKB-KW"/>
</dbReference>
<keyword evidence="2" id="KW-0396">Initiation factor</keyword>
<reference evidence="5" key="1">
    <citation type="submission" date="2022-03" db="EMBL/GenBank/DDBJ databases">
        <title>A functionally conserved STORR gene fusion in Papaver species that diverged 16.8 million years ago.</title>
        <authorList>
            <person name="Catania T."/>
        </authorList>
    </citation>
    <scope>NUCLEOTIDE SEQUENCE</scope>
    <source>
        <strain evidence="5">S-191538</strain>
    </source>
</reference>
<organism evidence="5 6">
    <name type="scientific">Papaver nudicaule</name>
    <name type="common">Iceland poppy</name>
    <dbReference type="NCBI Taxonomy" id="74823"/>
    <lineage>
        <taxon>Eukaryota</taxon>
        <taxon>Viridiplantae</taxon>
        <taxon>Streptophyta</taxon>
        <taxon>Embryophyta</taxon>
        <taxon>Tracheophyta</taxon>
        <taxon>Spermatophyta</taxon>
        <taxon>Magnoliopsida</taxon>
        <taxon>Ranunculales</taxon>
        <taxon>Papaveraceae</taxon>
        <taxon>Papaveroideae</taxon>
        <taxon>Papaver</taxon>
    </lineage>
</organism>
<dbReference type="GO" id="GO:0001731">
    <property type="term" value="P:formation of translation preinitiation complex"/>
    <property type="evidence" value="ECO:0007669"/>
    <property type="project" value="TreeGrafter"/>
</dbReference>
<dbReference type="GO" id="GO:0005850">
    <property type="term" value="C:eukaryotic translation initiation factor 2 complex"/>
    <property type="evidence" value="ECO:0007669"/>
    <property type="project" value="TreeGrafter"/>
</dbReference>
<dbReference type="PANTHER" id="PTHR23001">
    <property type="entry name" value="EUKARYOTIC TRANSLATION INITIATION FACTOR"/>
    <property type="match status" value="1"/>
</dbReference>
<proteinExistence type="inferred from homology"/>
<accession>A0AA41VQ75</accession>
<evidence type="ECO:0000259" key="4">
    <source>
        <dbReference type="SMART" id="SM00653"/>
    </source>
</evidence>
<sequence length="105" mass="12322">MEICETMRRKPEHVMSYLLAEMKTTGSLDCQKRLVVEGRFNSMNFQGYLQRYVDKYVICNLCETDFTKLSKEDRLLSVRFFVRCEECGCTRSVAPVKSSWFCGSY</sequence>
<dbReference type="GO" id="GO:0031369">
    <property type="term" value="F:translation initiation factor binding"/>
    <property type="evidence" value="ECO:0007669"/>
    <property type="project" value="TreeGrafter"/>
</dbReference>
<evidence type="ECO:0000256" key="2">
    <source>
        <dbReference type="ARBA" id="ARBA00022540"/>
    </source>
</evidence>
<dbReference type="Proteomes" id="UP001177140">
    <property type="component" value="Unassembled WGS sequence"/>
</dbReference>
<gene>
    <name evidence="5" type="ORF">MKW94_028278</name>
</gene>
<dbReference type="SUPFAM" id="SSF100966">
    <property type="entry name" value="Translation initiation factor 2 beta, aIF2beta, N-terminal domain"/>
    <property type="match status" value="1"/>
</dbReference>
<dbReference type="InterPro" id="IPR016190">
    <property type="entry name" value="Transl_init_fac_IF2/IF5_Zn-bd"/>
</dbReference>
<dbReference type="SMART" id="SM00653">
    <property type="entry name" value="eIF2B_5"/>
    <property type="match status" value="1"/>
</dbReference>
<dbReference type="SUPFAM" id="SSF75689">
    <property type="entry name" value="Zinc-binding domain of translation initiation factor 2 beta"/>
    <property type="match status" value="1"/>
</dbReference>
<evidence type="ECO:0000313" key="6">
    <source>
        <dbReference type="Proteomes" id="UP001177140"/>
    </source>
</evidence>
<name>A0AA41VQ75_PAPNU</name>
<dbReference type="InterPro" id="IPR045196">
    <property type="entry name" value="IF2/IF5"/>
</dbReference>
<dbReference type="InterPro" id="IPR002735">
    <property type="entry name" value="Transl_init_fac_IF2/IF5_dom"/>
</dbReference>
<dbReference type="Gene3D" id="3.30.30.170">
    <property type="match status" value="1"/>
</dbReference>
<dbReference type="EMBL" id="JAJJMA010268114">
    <property type="protein sequence ID" value="MCL7045289.1"/>
    <property type="molecule type" value="Genomic_DNA"/>
</dbReference>
<comment type="similarity">
    <text evidence="1">Belongs to the eIF-2-beta/eIF-5 family.</text>
</comment>
<protein>
    <recommendedName>
        <fullName evidence="4">Translation initiation factor IF2/IF5 domain-containing protein</fullName>
    </recommendedName>
</protein>
<evidence type="ECO:0000313" key="5">
    <source>
        <dbReference type="EMBL" id="MCL7045289.1"/>
    </source>
</evidence>
<dbReference type="PANTHER" id="PTHR23001:SF3">
    <property type="entry name" value="EUKARYOTIC TRANSLATION INITIATION FACTOR 2 SUBUNIT 2"/>
    <property type="match status" value="1"/>
</dbReference>
<dbReference type="Pfam" id="PF01873">
    <property type="entry name" value="eIF-5_eIF-2B"/>
    <property type="match status" value="1"/>
</dbReference>
<keyword evidence="6" id="KW-1185">Reference proteome</keyword>
<dbReference type="InterPro" id="IPR016189">
    <property type="entry name" value="Transl_init_fac_IF2/IF5_N"/>
</dbReference>
<dbReference type="GO" id="GO:0003729">
    <property type="term" value="F:mRNA binding"/>
    <property type="evidence" value="ECO:0007669"/>
    <property type="project" value="TreeGrafter"/>
</dbReference>